<dbReference type="EMBL" id="LAZR01043352">
    <property type="protein sequence ID" value="KKL07287.1"/>
    <property type="molecule type" value="Genomic_DNA"/>
</dbReference>
<evidence type="ECO:0000313" key="1">
    <source>
        <dbReference type="EMBL" id="KKL07287.1"/>
    </source>
</evidence>
<reference evidence="1" key="1">
    <citation type="journal article" date="2015" name="Nature">
        <title>Complex archaea that bridge the gap between prokaryotes and eukaryotes.</title>
        <authorList>
            <person name="Spang A."/>
            <person name="Saw J.H."/>
            <person name="Jorgensen S.L."/>
            <person name="Zaremba-Niedzwiedzka K."/>
            <person name="Martijn J."/>
            <person name="Lind A.E."/>
            <person name="van Eijk R."/>
            <person name="Schleper C."/>
            <person name="Guy L."/>
            <person name="Ettema T.J."/>
        </authorList>
    </citation>
    <scope>NUCLEOTIDE SEQUENCE</scope>
</reference>
<gene>
    <name evidence="1" type="ORF">LCGC14_2587550</name>
</gene>
<name>A0A0F9B0L3_9ZZZZ</name>
<comment type="caution">
    <text evidence="1">The sequence shown here is derived from an EMBL/GenBank/DDBJ whole genome shotgun (WGS) entry which is preliminary data.</text>
</comment>
<protein>
    <submittedName>
        <fullName evidence="1">Uncharacterized protein</fullName>
    </submittedName>
</protein>
<organism evidence="1">
    <name type="scientific">marine sediment metagenome</name>
    <dbReference type="NCBI Taxonomy" id="412755"/>
    <lineage>
        <taxon>unclassified sequences</taxon>
        <taxon>metagenomes</taxon>
        <taxon>ecological metagenomes</taxon>
    </lineage>
</organism>
<proteinExistence type="predicted"/>
<dbReference type="AlphaFoldDB" id="A0A0F9B0L3"/>
<sequence length="89" mass="10321">MDKAWERAIHKTTEEIDQCLELLKNPKNKVFKVTVPQVYVTTFFLAAADKTEARAQAEDKWDGGKYPGISERQEYTETLDIAQWEVEEV</sequence>
<accession>A0A0F9B0L3</accession>